<gene>
    <name evidence="13" type="primary">uros</name>
</gene>
<dbReference type="GO" id="GO:0004852">
    <property type="term" value="F:uroporphyrinogen-III synthase activity"/>
    <property type="evidence" value="ECO:0007669"/>
    <property type="project" value="UniProtKB-EC"/>
</dbReference>
<keyword evidence="6" id="KW-0627">Porphyrin biosynthesis</keyword>
<dbReference type="SUPFAM" id="SSF69618">
    <property type="entry name" value="HemD-like"/>
    <property type="match status" value="1"/>
</dbReference>
<organism evidence="13 14">
    <name type="scientific">Callorhinchus milii</name>
    <name type="common">Ghost shark</name>
    <dbReference type="NCBI Taxonomy" id="7868"/>
    <lineage>
        <taxon>Eukaryota</taxon>
        <taxon>Metazoa</taxon>
        <taxon>Chordata</taxon>
        <taxon>Craniata</taxon>
        <taxon>Vertebrata</taxon>
        <taxon>Chondrichthyes</taxon>
        <taxon>Holocephali</taxon>
        <taxon>Chimaeriformes</taxon>
        <taxon>Callorhinchidae</taxon>
        <taxon>Callorhinchus</taxon>
    </lineage>
</organism>
<dbReference type="Pfam" id="PF02602">
    <property type="entry name" value="HEM4"/>
    <property type="match status" value="1"/>
</dbReference>
<evidence type="ECO:0000256" key="1">
    <source>
        <dbReference type="ARBA" id="ARBA00004772"/>
    </source>
</evidence>
<evidence type="ECO:0000256" key="7">
    <source>
        <dbReference type="ARBA" id="ARBA00031702"/>
    </source>
</evidence>
<dbReference type="GO" id="GO:0006782">
    <property type="term" value="P:protoporphyrinogen IX biosynthetic process"/>
    <property type="evidence" value="ECO:0007669"/>
    <property type="project" value="UniProtKB-UniPathway"/>
</dbReference>
<comment type="similarity">
    <text evidence="2">Belongs to the uroporphyrinogen-III synthase family.</text>
</comment>
<dbReference type="Gene3D" id="3.40.50.10090">
    <property type="match status" value="2"/>
</dbReference>
<reference evidence="13" key="5">
    <citation type="submission" date="2025-09" db="UniProtKB">
        <authorList>
            <consortium name="Ensembl"/>
        </authorList>
    </citation>
    <scope>IDENTIFICATION</scope>
</reference>
<evidence type="ECO:0000256" key="5">
    <source>
        <dbReference type="ARBA" id="ARBA00023239"/>
    </source>
</evidence>
<dbReference type="GO" id="GO:0006780">
    <property type="term" value="P:uroporphyrinogen III biosynthetic process"/>
    <property type="evidence" value="ECO:0007669"/>
    <property type="project" value="InterPro"/>
</dbReference>
<evidence type="ECO:0000256" key="2">
    <source>
        <dbReference type="ARBA" id="ARBA00008133"/>
    </source>
</evidence>
<protein>
    <recommendedName>
        <fullName evidence="9">Uroporphyrinogen-III synthase</fullName>
        <ecNumber evidence="3">4.2.1.75</ecNumber>
    </recommendedName>
    <alternativeName>
        <fullName evidence="8">Hydroxymethylbilane hydrolyase [cyclizing]</fullName>
    </alternativeName>
    <alternativeName>
        <fullName evidence="7">Uroporphyrinogen-III cosynthase</fullName>
    </alternativeName>
</protein>
<comment type="pathway">
    <text evidence="1">Porphyrin-containing compound metabolism; protoporphyrin-IX biosynthesis; coproporphyrinogen-III from 5-aminolevulinate: step 3/4.</text>
</comment>
<keyword evidence="14" id="KW-1185">Reference proteome</keyword>
<dbReference type="PANTHER" id="PTHR12390">
    <property type="entry name" value="UROPORPHYRINOGEN III SYNTHASE"/>
    <property type="match status" value="1"/>
</dbReference>
<feature type="domain" description="Tetrapyrrole biosynthesis uroporphyrinogen III synthase" evidence="12">
    <location>
        <begin position="50"/>
        <end position="283"/>
    </location>
</feature>
<dbReference type="GeneTree" id="ENSGT00390000009853"/>
<dbReference type="PANTHER" id="PTHR12390:SF0">
    <property type="entry name" value="UROPORPHYRINOGEN-III SYNTHASE"/>
    <property type="match status" value="1"/>
</dbReference>
<evidence type="ECO:0000256" key="4">
    <source>
        <dbReference type="ARBA" id="ARBA00023133"/>
    </source>
</evidence>
<dbReference type="AlphaFoldDB" id="A0A4W3HMY9"/>
<dbReference type="InParanoid" id="A0A4W3HMY9"/>
<dbReference type="EC" id="4.2.1.75" evidence="3"/>
<evidence type="ECO:0000256" key="8">
    <source>
        <dbReference type="ARBA" id="ARBA00032649"/>
    </source>
</evidence>
<evidence type="ECO:0000313" key="13">
    <source>
        <dbReference type="Ensembl" id="ENSCMIP00000016630.1"/>
    </source>
</evidence>
<dbReference type="InterPro" id="IPR003754">
    <property type="entry name" value="4pyrrol_synth_uPrphyn_synth"/>
</dbReference>
<proteinExistence type="inferred from homology"/>
<reference evidence="14" key="1">
    <citation type="journal article" date="2006" name="Science">
        <title>Ancient noncoding elements conserved in the human genome.</title>
        <authorList>
            <person name="Venkatesh B."/>
            <person name="Kirkness E.F."/>
            <person name="Loh Y.H."/>
            <person name="Halpern A.L."/>
            <person name="Lee A.P."/>
            <person name="Johnson J."/>
            <person name="Dandona N."/>
            <person name="Viswanathan L.D."/>
            <person name="Tay A."/>
            <person name="Venter J.C."/>
            <person name="Strausberg R.L."/>
            <person name="Brenner S."/>
        </authorList>
    </citation>
    <scope>NUCLEOTIDE SEQUENCE [LARGE SCALE GENOMIC DNA]</scope>
</reference>
<dbReference type="CDD" id="cd06578">
    <property type="entry name" value="HemD"/>
    <property type="match status" value="1"/>
</dbReference>
<dbReference type="GO" id="GO:0006785">
    <property type="term" value="P:heme B biosynthetic process"/>
    <property type="evidence" value="ECO:0007669"/>
    <property type="project" value="UniProtKB-ARBA"/>
</dbReference>
<dbReference type="FunFam" id="3.40.50.10090:FF:000003">
    <property type="entry name" value="uroporphyrinogen-III synthase"/>
    <property type="match status" value="1"/>
</dbReference>
<dbReference type="STRING" id="7868.ENSCMIP00000016630"/>
<comment type="catalytic activity">
    <reaction evidence="10">
        <text>hydroxymethylbilane = uroporphyrinogen III + H2O</text>
        <dbReference type="Rhea" id="RHEA:18965"/>
        <dbReference type="ChEBI" id="CHEBI:15377"/>
        <dbReference type="ChEBI" id="CHEBI:57308"/>
        <dbReference type="ChEBI" id="CHEBI:57845"/>
        <dbReference type="EC" id="4.2.1.75"/>
    </reaction>
</comment>
<evidence type="ECO:0000256" key="10">
    <source>
        <dbReference type="ARBA" id="ARBA00048617"/>
    </source>
</evidence>
<comment type="function">
    <text evidence="11">Catalyzes cyclization of the linear tetrapyrrole, hydroxymethylbilane, to the macrocyclic uroporphyrinogen III, the branch point for the various sub-pathways leading to the wide diversity of porphyrins. Porphyrins act as cofactors for a multitude of enzymes that perform a variety of processes within the cell such as methionine synthesis (vitamin B12) or oxygen transport (heme).</text>
</comment>
<keyword evidence="5" id="KW-0456">Lyase</keyword>
<dbReference type="Ensembl" id="ENSCMIT00000016962.1">
    <property type="protein sequence ID" value="ENSCMIP00000016630.1"/>
    <property type="gene ID" value="ENSCMIG00000008000.1"/>
</dbReference>
<reference evidence="14" key="2">
    <citation type="journal article" date="2007" name="PLoS Biol.">
        <title>Survey sequencing and comparative analysis of the elephant shark (Callorhinchus milii) genome.</title>
        <authorList>
            <person name="Venkatesh B."/>
            <person name="Kirkness E.F."/>
            <person name="Loh Y.H."/>
            <person name="Halpern A.L."/>
            <person name="Lee A.P."/>
            <person name="Johnson J."/>
            <person name="Dandona N."/>
            <person name="Viswanathan L.D."/>
            <person name="Tay A."/>
            <person name="Venter J.C."/>
            <person name="Strausberg R.L."/>
            <person name="Brenner S."/>
        </authorList>
    </citation>
    <scope>NUCLEOTIDE SEQUENCE [LARGE SCALE GENOMIC DNA]</scope>
</reference>
<evidence type="ECO:0000256" key="9">
    <source>
        <dbReference type="ARBA" id="ARBA00040167"/>
    </source>
</evidence>
<sequence>MTTYDHRACLNSINNLWFCSIVTHSSEEMSTMKVLLLKDPKDRESGPDPYIQEFASLGLQATLIPTLSFEFISLTDLSQKLFHPEAYAGLIFTSPRAVDAVKLCLDEKDFRAAWNNSLKGQWSIKSIYVVGKSTSSLVNEIGLATQGEDSGNAEKLAEYICNKTSSDSLPLLFPCGSLKRETLPKCLKEKGVPLEGITVYRTTEHPLIQQALSNYFSKQGIPESITFFSPSGIKFCLNVIKQLSGELLDQIKFAAIGPTTADAMVASGLTVSCTAGKPTPHDLAISIRSILQ</sequence>
<dbReference type="Proteomes" id="UP000314986">
    <property type="component" value="Unassembled WGS sequence"/>
</dbReference>
<dbReference type="OMA" id="IHGADTG"/>
<dbReference type="GO" id="GO:0005829">
    <property type="term" value="C:cytosol"/>
    <property type="evidence" value="ECO:0007669"/>
    <property type="project" value="TreeGrafter"/>
</dbReference>
<name>A0A4W3HMY9_CALMI</name>
<evidence type="ECO:0000256" key="6">
    <source>
        <dbReference type="ARBA" id="ARBA00023244"/>
    </source>
</evidence>
<evidence type="ECO:0000256" key="11">
    <source>
        <dbReference type="ARBA" id="ARBA00060039"/>
    </source>
</evidence>
<dbReference type="FunCoup" id="A0A4W3HMY9">
    <property type="interactions" value="58"/>
</dbReference>
<reference evidence="14" key="3">
    <citation type="journal article" date="2014" name="Nature">
        <title>Elephant shark genome provides unique insights into gnathostome evolution.</title>
        <authorList>
            <consortium name="International Elephant Shark Genome Sequencing Consortium"/>
            <person name="Venkatesh B."/>
            <person name="Lee A.P."/>
            <person name="Ravi V."/>
            <person name="Maurya A.K."/>
            <person name="Lian M.M."/>
            <person name="Swann J.B."/>
            <person name="Ohta Y."/>
            <person name="Flajnik M.F."/>
            <person name="Sutoh Y."/>
            <person name="Kasahara M."/>
            <person name="Hoon S."/>
            <person name="Gangu V."/>
            <person name="Roy S.W."/>
            <person name="Irimia M."/>
            <person name="Korzh V."/>
            <person name="Kondrychyn I."/>
            <person name="Lim Z.W."/>
            <person name="Tay B.H."/>
            <person name="Tohari S."/>
            <person name="Kong K.W."/>
            <person name="Ho S."/>
            <person name="Lorente-Galdos B."/>
            <person name="Quilez J."/>
            <person name="Marques-Bonet T."/>
            <person name="Raney B.J."/>
            <person name="Ingham P.W."/>
            <person name="Tay A."/>
            <person name="Hillier L.W."/>
            <person name="Minx P."/>
            <person name="Boehm T."/>
            <person name="Wilson R.K."/>
            <person name="Brenner S."/>
            <person name="Warren W.C."/>
        </authorList>
    </citation>
    <scope>NUCLEOTIDE SEQUENCE [LARGE SCALE GENOMIC DNA]</scope>
</reference>
<reference evidence="13" key="4">
    <citation type="submission" date="2025-08" db="UniProtKB">
        <authorList>
            <consortium name="Ensembl"/>
        </authorList>
    </citation>
    <scope>IDENTIFICATION</scope>
</reference>
<evidence type="ECO:0000259" key="12">
    <source>
        <dbReference type="Pfam" id="PF02602"/>
    </source>
</evidence>
<keyword evidence="4" id="KW-0350">Heme biosynthesis</keyword>
<accession>A0A4W3HMY9</accession>
<evidence type="ECO:0000256" key="3">
    <source>
        <dbReference type="ARBA" id="ARBA00013109"/>
    </source>
</evidence>
<dbReference type="UniPathway" id="UPA00251">
    <property type="reaction ID" value="UER00320"/>
</dbReference>
<dbReference type="InterPro" id="IPR036108">
    <property type="entry name" value="4pyrrol_syn_uPrphyn_synt_sf"/>
</dbReference>
<evidence type="ECO:0000313" key="14">
    <source>
        <dbReference type="Proteomes" id="UP000314986"/>
    </source>
</evidence>
<dbReference type="InterPro" id="IPR039793">
    <property type="entry name" value="UROS/Hem4"/>
</dbReference>